<comment type="similarity">
    <text evidence="2">Belongs to the SLX4 family.</text>
</comment>
<sequence length="626" mass="69489">MLHITRHISTILKDKENFAIMPPLSSHNDSPRDEVVEDSEPEREEQRRKLKAAKKATQSTVRPPLSVIPVDTEPVPVDVEGSDNLSYKHLEGSAPSIVLYTVEELSASTGPEAASTSFPSLSHDDLPKYGHPIPVTRVEENGPDALEPVRTLNLTHFANNATVVQHNRRSTSPAPVISSLNQARALSTSTAPSRWLNCPLPEKRMKIITKCPCCELAWTARKSSQMKWEHIARCAKKNDYTVETLLTRLDQQLASTDTINVEGKSKKRKAKTPLEQKEVPKPDTLLERVTHEAVPPKRGRKQAVPETVQNVSQAHQLITEKARDVLLAGESVVPAPHVESATSPVAAQLPLATQAFVPSKFGGARRTVSLLNDNPLKERPPDAGATLTSDRFSYLPRDVSPGPDISSNAVVPSEAQTSLANLTASTLDLTSSPATAFRKPRSSSPKKRLSLRQIVRQEDTLHNSDTDSISSENGWVDEGAWGADTVLVWDGDRSDGSTSSSVVLSKAKGKKNKGEGPLTSPIQAPEQPKKRGRQRKDVVVQEKESKPTDEETVAMIEKELRTMIEEDEELYLRILRYEPMKFDDLLKRALDRELPERKLKERLRNFLDKQCINFYTAEPTGTRKRY</sequence>
<feature type="compositionally biased region" description="Basic and acidic residues" evidence="8">
    <location>
        <begin position="535"/>
        <end position="549"/>
    </location>
</feature>
<dbReference type="AlphaFoldDB" id="M5GBR6"/>
<reference evidence="9 10" key="1">
    <citation type="journal article" date="2012" name="Science">
        <title>The Paleozoic origin of enzymatic lignin decomposition reconstructed from 31 fungal genomes.</title>
        <authorList>
            <person name="Floudas D."/>
            <person name="Binder M."/>
            <person name="Riley R."/>
            <person name="Barry K."/>
            <person name="Blanchette R.A."/>
            <person name="Henrissat B."/>
            <person name="Martinez A.T."/>
            <person name="Otillar R."/>
            <person name="Spatafora J.W."/>
            <person name="Yadav J.S."/>
            <person name="Aerts A."/>
            <person name="Benoit I."/>
            <person name="Boyd A."/>
            <person name="Carlson A."/>
            <person name="Copeland A."/>
            <person name="Coutinho P.M."/>
            <person name="de Vries R.P."/>
            <person name="Ferreira P."/>
            <person name="Findley K."/>
            <person name="Foster B."/>
            <person name="Gaskell J."/>
            <person name="Glotzer D."/>
            <person name="Gorecki P."/>
            <person name="Heitman J."/>
            <person name="Hesse C."/>
            <person name="Hori C."/>
            <person name="Igarashi K."/>
            <person name="Jurgens J.A."/>
            <person name="Kallen N."/>
            <person name="Kersten P."/>
            <person name="Kohler A."/>
            <person name="Kuees U."/>
            <person name="Kumar T.K.A."/>
            <person name="Kuo A."/>
            <person name="LaButti K."/>
            <person name="Larrondo L.F."/>
            <person name="Lindquist E."/>
            <person name="Ling A."/>
            <person name="Lombard V."/>
            <person name="Lucas S."/>
            <person name="Lundell T."/>
            <person name="Martin R."/>
            <person name="McLaughlin D.J."/>
            <person name="Morgenstern I."/>
            <person name="Morin E."/>
            <person name="Murat C."/>
            <person name="Nagy L.G."/>
            <person name="Nolan M."/>
            <person name="Ohm R.A."/>
            <person name="Patyshakuliyeva A."/>
            <person name="Rokas A."/>
            <person name="Ruiz-Duenas F.J."/>
            <person name="Sabat G."/>
            <person name="Salamov A."/>
            <person name="Samejima M."/>
            <person name="Schmutz J."/>
            <person name="Slot J.C."/>
            <person name="St John F."/>
            <person name="Stenlid J."/>
            <person name="Sun H."/>
            <person name="Sun S."/>
            <person name="Syed K."/>
            <person name="Tsang A."/>
            <person name="Wiebenga A."/>
            <person name="Young D."/>
            <person name="Pisabarro A."/>
            <person name="Eastwood D.C."/>
            <person name="Martin F."/>
            <person name="Cullen D."/>
            <person name="Grigoriev I.V."/>
            <person name="Hibbett D.S."/>
        </authorList>
    </citation>
    <scope>NUCLEOTIDE SEQUENCE [LARGE SCALE GENOMIC DNA]</scope>
    <source>
        <strain evidence="9 10">DJM-731 SS1</strain>
    </source>
</reference>
<evidence type="ECO:0000256" key="4">
    <source>
        <dbReference type="ARBA" id="ARBA00023172"/>
    </source>
</evidence>
<dbReference type="EMBL" id="JH795855">
    <property type="protein sequence ID" value="EJU06429.1"/>
    <property type="molecule type" value="Genomic_DNA"/>
</dbReference>
<evidence type="ECO:0000256" key="3">
    <source>
        <dbReference type="ARBA" id="ARBA00022763"/>
    </source>
</evidence>
<organism evidence="9 10">
    <name type="scientific">Dacryopinax primogenitus (strain DJM 731)</name>
    <name type="common">Brown rot fungus</name>
    <dbReference type="NCBI Taxonomy" id="1858805"/>
    <lineage>
        <taxon>Eukaryota</taxon>
        <taxon>Fungi</taxon>
        <taxon>Dikarya</taxon>
        <taxon>Basidiomycota</taxon>
        <taxon>Agaricomycotina</taxon>
        <taxon>Dacrymycetes</taxon>
        <taxon>Dacrymycetales</taxon>
        <taxon>Dacrymycetaceae</taxon>
        <taxon>Dacryopinax</taxon>
    </lineage>
</organism>
<keyword evidence="5" id="KW-0234">DNA repair</keyword>
<dbReference type="Proteomes" id="UP000030653">
    <property type="component" value="Unassembled WGS sequence"/>
</dbReference>
<dbReference type="OrthoDB" id="5576441at2759"/>
<dbReference type="OMA" id="HITRHIS"/>
<dbReference type="InterPro" id="IPR018574">
    <property type="entry name" value="Structure-sp_endonuc_su_Slx4"/>
</dbReference>
<dbReference type="STRING" id="1858805.M5GBR6"/>
<accession>M5GBR6</accession>
<feature type="region of interest" description="Disordered" evidence="8">
    <location>
        <begin position="19"/>
        <end position="74"/>
    </location>
</feature>
<protein>
    <recommendedName>
        <fullName evidence="7">Structure-specific endonuclease subunit SLX4</fullName>
    </recommendedName>
</protein>
<dbReference type="GO" id="GO:0033557">
    <property type="term" value="C:Slx1-Slx4 complex"/>
    <property type="evidence" value="ECO:0007669"/>
    <property type="project" value="InterPro"/>
</dbReference>
<evidence type="ECO:0000313" key="10">
    <source>
        <dbReference type="Proteomes" id="UP000030653"/>
    </source>
</evidence>
<dbReference type="HOGENOM" id="CLU_408273_0_0_1"/>
<evidence type="ECO:0000256" key="8">
    <source>
        <dbReference type="SAM" id="MobiDB-lite"/>
    </source>
</evidence>
<keyword evidence="6" id="KW-0539">Nucleus</keyword>
<feature type="compositionally biased region" description="Low complexity" evidence="8">
    <location>
        <begin position="496"/>
        <end position="505"/>
    </location>
</feature>
<evidence type="ECO:0000256" key="5">
    <source>
        <dbReference type="ARBA" id="ARBA00023204"/>
    </source>
</evidence>
<dbReference type="GO" id="GO:0006281">
    <property type="term" value="P:DNA repair"/>
    <property type="evidence" value="ECO:0007669"/>
    <property type="project" value="UniProtKB-KW"/>
</dbReference>
<evidence type="ECO:0000256" key="7">
    <source>
        <dbReference type="ARBA" id="ARBA00029496"/>
    </source>
</evidence>
<keyword evidence="3" id="KW-0227">DNA damage</keyword>
<evidence type="ECO:0000256" key="1">
    <source>
        <dbReference type="ARBA" id="ARBA00004123"/>
    </source>
</evidence>
<keyword evidence="4" id="KW-0233">DNA recombination</keyword>
<dbReference type="Pfam" id="PF09494">
    <property type="entry name" value="Slx4"/>
    <property type="match status" value="1"/>
</dbReference>
<feature type="region of interest" description="Disordered" evidence="8">
    <location>
        <begin position="260"/>
        <end position="284"/>
    </location>
</feature>
<evidence type="ECO:0000256" key="6">
    <source>
        <dbReference type="ARBA" id="ARBA00023242"/>
    </source>
</evidence>
<dbReference type="GeneID" id="63684633"/>
<evidence type="ECO:0000313" key="9">
    <source>
        <dbReference type="EMBL" id="EJU06429.1"/>
    </source>
</evidence>
<name>M5GBR6_DACPD</name>
<proteinExistence type="inferred from homology"/>
<feature type="region of interest" description="Disordered" evidence="8">
    <location>
        <begin position="492"/>
        <end position="550"/>
    </location>
</feature>
<dbReference type="GO" id="GO:0006260">
    <property type="term" value="P:DNA replication"/>
    <property type="evidence" value="ECO:0007669"/>
    <property type="project" value="InterPro"/>
</dbReference>
<dbReference type="GO" id="GO:0006310">
    <property type="term" value="P:DNA recombination"/>
    <property type="evidence" value="ECO:0007669"/>
    <property type="project" value="UniProtKB-KW"/>
</dbReference>
<gene>
    <name evidence="9" type="ORF">DACRYDRAFT_113138</name>
</gene>
<evidence type="ECO:0000256" key="2">
    <source>
        <dbReference type="ARBA" id="ARBA00006661"/>
    </source>
</evidence>
<feature type="compositionally biased region" description="Basic and acidic residues" evidence="8">
    <location>
        <begin position="455"/>
        <end position="465"/>
    </location>
</feature>
<dbReference type="RefSeq" id="XP_040633323.1">
    <property type="nucleotide sequence ID" value="XM_040769571.1"/>
</dbReference>
<comment type="subcellular location">
    <subcellularLocation>
        <location evidence="1">Nucleus</location>
    </subcellularLocation>
</comment>
<feature type="region of interest" description="Disordered" evidence="8">
    <location>
        <begin position="432"/>
        <end position="476"/>
    </location>
</feature>
<keyword evidence="10" id="KW-1185">Reference proteome</keyword>
<feature type="compositionally biased region" description="Basic residues" evidence="8">
    <location>
        <begin position="438"/>
        <end position="450"/>
    </location>
</feature>
<feature type="compositionally biased region" description="Basic and acidic residues" evidence="8">
    <location>
        <begin position="272"/>
        <end position="284"/>
    </location>
</feature>